<feature type="transmembrane region" description="Helical" evidence="1">
    <location>
        <begin position="68"/>
        <end position="91"/>
    </location>
</feature>
<feature type="transmembrane region" description="Helical" evidence="1">
    <location>
        <begin position="42"/>
        <end position="62"/>
    </location>
</feature>
<keyword evidence="1" id="KW-0812">Transmembrane</keyword>
<dbReference type="OrthoDB" id="3945378at2759"/>
<dbReference type="STRING" id="158607.A0A2P5HZ72"/>
<dbReference type="Proteomes" id="UP000094444">
    <property type="component" value="Unassembled WGS sequence"/>
</dbReference>
<dbReference type="EMBL" id="MAVT02000474">
    <property type="protein sequence ID" value="POS75543.1"/>
    <property type="molecule type" value="Genomic_DNA"/>
</dbReference>
<dbReference type="AlphaFoldDB" id="A0A2P5HZ72"/>
<evidence type="ECO:0000313" key="2">
    <source>
        <dbReference type="EMBL" id="POS75543.1"/>
    </source>
</evidence>
<keyword evidence="1" id="KW-1133">Transmembrane helix</keyword>
<accession>A0A2P5HZ72</accession>
<feature type="transmembrane region" description="Helical" evidence="1">
    <location>
        <begin position="238"/>
        <end position="258"/>
    </location>
</feature>
<sequence length="358" mass="40722">MANCPFPVNSGAYGIGIRLAFYLQWFGMTITAWAPGSETLKLLNFINVLTTAATSIGLVMNLETLQPVEIYIVLLLTSGTLYFTIPTYLWRLVTCCRPWWDPERWTRIKTGWLFRVSTYSMYGALLSLHIWFWCQGVHVKRKSGPDVDSDREPECEQYGFLFAQLRLDDPGLVTLNIIIHLSMLLVGTGIFANRTGIFEHFRSIRDLIVASIVTLAVELVISWNQITGANDLNSAAQLIPPVTTGAFLVHGLCVWAAGPDSDGEASGRYYCPRATRTSRRRRRPSHRRRRSWRSRTELSDFLDAYPDLFDLPPELFLQTPPVSLGSHAGRHPSRRYNTASDHYGMQYDDYFDHDGLYL</sequence>
<name>A0A2P5HZ72_DIAHE</name>
<keyword evidence="1" id="KW-0472">Membrane</keyword>
<evidence type="ECO:0000256" key="1">
    <source>
        <dbReference type="SAM" id="Phobius"/>
    </source>
</evidence>
<feature type="transmembrane region" description="Helical" evidence="1">
    <location>
        <begin position="171"/>
        <end position="192"/>
    </location>
</feature>
<proteinExistence type="predicted"/>
<keyword evidence="3" id="KW-1185">Reference proteome</keyword>
<feature type="transmembrane region" description="Helical" evidence="1">
    <location>
        <begin position="12"/>
        <end position="35"/>
    </location>
</feature>
<dbReference type="InParanoid" id="A0A2P5HZ72"/>
<organism evidence="2 3">
    <name type="scientific">Diaporthe helianthi</name>
    <dbReference type="NCBI Taxonomy" id="158607"/>
    <lineage>
        <taxon>Eukaryota</taxon>
        <taxon>Fungi</taxon>
        <taxon>Dikarya</taxon>
        <taxon>Ascomycota</taxon>
        <taxon>Pezizomycotina</taxon>
        <taxon>Sordariomycetes</taxon>
        <taxon>Sordariomycetidae</taxon>
        <taxon>Diaporthales</taxon>
        <taxon>Diaporthaceae</taxon>
        <taxon>Diaporthe</taxon>
    </lineage>
</organism>
<protein>
    <submittedName>
        <fullName evidence="2">Uncharacterized protein</fullName>
    </submittedName>
</protein>
<reference evidence="2" key="1">
    <citation type="submission" date="2017-09" db="EMBL/GenBank/DDBJ databases">
        <title>Polyketide synthases of a Diaporthe helianthi virulent isolate.</title>
        <authorList>
            <person name="Baroncelli R."/>
        </authorList>
    </citation>
    <scope>NUCLEOTIDE SEQUENCE [LARGE SCALE GENOMIC DNA]</scope>
    <source>
        <strain evidence="2">7/96</strain>
    </source>
</reference>
<comment type="caution">
    <text evidence="2">The sequence shown here is derived from an EMBL/GenBank/DDBJ whole genome shotgun (WGS) entry which is preliminary data.</text>
</comment>
<gene>
    <name evidence="2" type="ORF">DHEL01_v206070</name>
</gene>
<feature type="transmembrane region" description="Helical" evidence="1">
    <location>
        <begin position="112"/>
        <end position="133"/>
    </location>
</feature>
<evidence type="ECO:0000313" key="3">
    <source>
        <dbReference type="Proteomes" id="UP000094444"/>
    </source>
</evidence>
<feature type="transmembrane region" description="Helical" evidence="1">
    <location>
        <begin position="204"/>
        <end position="226"/>
    </location>
</feature>